<dbReference type="PROSITE" id="PS50994">
    <property type="entry name" value="INTEGRASE"/>
    <property type="match status" value="1"/>
</dbReference>
<dbReference type="SUPFAM" id="SSF53098">
    <property type="entry name" value="Ribonuclease H-like"/>
    <property type="match status" value="1"/>
</dbReference>
<dbReference type="InterPro" id="IPR008042">
    <property type="entry name" value="Retrotrans_Pao"/>
</dbReference>
<dbReference type="Gene3D" id="3.30.420.10">
    <property type="entry name" value="Ribonuclease H-like superfamily/Ribonuclease H"/>
    <property type="match status" value="1"/>
</dbReference>
<dbReference type="InterPro" id="IPR012337">
    <property type="entry name" value="RNaseH-like_sf"/>
</dbReference>
<dbReference type="WBParaSite" id="PSU_v2.g11990.t1">
    <property type="protein sequence ID" value="PSU_v2.g11990.t1"/>
    <property type="gene ID" value="PSU_v2.g11990"/>
</dbReference>
<dbReference type="InterPro" id="IPR001584">
    <property type="entry name" value="Integrase_cat-core"/>
</dbReference>
<feature type="domain" description="Integrase catalytic" evidence="1">
    <location>
        <begin position="393"/>
        <end position="575"/>
    </location>
</feature>
<dbReference type="PANTHER" id="PTHR47331">
    <property type="entry name" value="PHD-TYPE DOMAIN-CONTAINING PROTEIN"/>
    <property type="match status" value="1"/>
</dbReference>
<sequence>MQRCIISPEAESFEAHIFCDASQYGISAAVYLRQTLKTGEYLVNLLLAKARVTAIEKTTIPKLELAAVSIGASLIPFIKKELPIELTRIILWTDSSCTVGWLASTAKFGRYIDNRLSHIRERATIVKHVRTDENPADLGSRGCHFPELAANKKWWHGPGFLQLPEEKWPLEAVKAVEINHNPYIDSIMEENVEQHTVSVTTAAQESKLLVPKIEIDATRFSKWIKLIMSVSSILFFIQKIYKNASSSFLKSFMKIKYESRNSPGMITVAENFVIRQLQQKYPPTANLKRSLMLTVDENDILVCNHRIPSERGLGLIWLPDCLELNLLIIHIHEKLFHSGPRETLNELRSRFWICQGKRTVMKAINKQCQHCKLLKLKPYQMPAMPALPTERIQAFAPFLHTGLDYAGPFMIKQGAENVKCWLILFTCLSTRAIHLETVTGLDSYNFILAFDRFVARRGRPNLVISDNQTTLKAASKLLVPCWQNKENDLLEYIAKEQFTWKFITEKAPWMGGFYERLIGLTKSALSHAIGKRILTFQEFQTVAVRCEAVVNLRPLTPVDAEYKPNDPSQIALRPVDFLLPHAPAVGHVVMIEEENIINNTWKLGIIQELMPSKDNEIRSAKVKTPNGHILTRALCQLYPLELSLADPTSIKQQQADLNKDNVI</sequence>
<evidence type="ECO:0000313" key="2">
    <source>
        <dbReference type="Proteomes" id="UP000887577"/>
    </source>
</evidence>
<dbReference type="Pfam" id="PF18701">
    <property type="entry name" value="DUF5641"/>
    <property type="match status" value="1"/>
</dbReference>
<evidence type="ECO:0000313" key="3">
    <source>
        <dbReference type="WBParaSite" id="PSU_v2.g11990.t1"/>
    </source>
</evidence>
<dbReference type="Proteomes" id="UP000887577">
    <property type="component" value="Unplaced"/>
</dbReference>
<evidence type="ECO:0000259" key="1">
    <source>
        <dbReference type="PROSITE" id="PS50994"/>
    </source>
</evidence>
<dbReference type="InterPro" id="IPR036397">
    <property type="entry name" value="RNaseH_sf"/>
</dbReference>
<dbReference type="Pfam" id="PF05380">
    <property type="entry name" value="Peptidase_A17"/>
    <property type="match status" value="1"/>
</dbReference>
<reference evidence="3" key="1">
    <citation type="submission" date="2022-11" db="UniProtKB">
        <authorList>
            <consortium name="WormBaseParasite"/>
        </authorList>
    </citation>
    <scope>IDENTIFICATION</scope>
</reference>
<accession>A0A914Y2H1</accession>
<dbReference type="PANTHER" id="PTHR47331:SF8">
    <property type="match status" value="1"/>
</dbReference>
<dbReference type="AlphaFoldDB" id="A0A914Y2H1"/>
<dbReference type="InterPro" id="IPR040676">
    <property type="entry name" value="DUF5641"/>
</dbReference>
<organism evidence="2 3">
    <name type="scientific">Panagrolaimus superbus</name>
    <dbReference type="NCBI Taxonomy" id="310955"/>
    <lineage>
        <taxon>Eukaryota</taxon>
        <taxon>Metazoa</taxon>
        <taxon>Ecdysozoa</taxon>
        <taxon>Nematoda</taxon>
        <taxon>Chromadorea</taxon>
        <taxon>Rhabditida</taxon>
        <taxon>Tylenchina</taxon>
        <taxon>Panagrolaimomorpha</taxon>
        <taxon>Panagrolaimoidea</taxon>
        <taxon>Panagrolaimidae</taxon>
        <taxon>Panagrolaimus</taxon>
    </lineage>
</organism>
<proteinExistence type="predicted"/>
<dbReference type="GO" id="GO:0015074">
    <property type="term" value="P:DNA integration"/>
    <property type="evidence" value="ECO:0007669"/>
    <property type="project" value="InterPro"/>
</dbReference>
<dbReference type="GO" id="GO:0003676">
    <property type="term" value="F:nucleic acid binding"/>
    <property type="evidence" value="ECO:0007669"/>
    <property type="project" value="InterPro"/>
</dbReference>
<protein>
    <submittedName>
        <fullName evidence="3">Integrase catalytic domain-containing protein</fullName>
    </submittedName>
</protein>
<name>A0A914Y2H1_9BILA</name>
<keyword evidence="2" id="KW-1185">Reference proteome</keyword>